<organism evidence="1 2">
    <name type="scientific">Mya arenaria</name>
    <name type="common">Soft-shell clam</name>
    <dbReference type="NCBI Taxonomy" id="6604"/>
    <lineage>
        <taxon>Eukaryota</taxon>
        <taxon>Metazoa</taxon>
        <taxon>Spiralia</taxon>
        <taxon>Lophotrochozoa</taxon>
        <taxon>Mollusca</taxon>
        <taxon>Bivalvia</taxon>
        <taxon>Autobranchia</taxon>
        <taxon>Heteroconchia</taxon>
        <taxon>Euheterodonta</taxon>
        <taxon>Imparidentia</taxon>
        <taxon>Neoheterodontei</taxon>
        <taxon>Myida</taxon>
        <taxon>Myoidea</taxon>
        <taxon>Myidae</taxon>
        <taxon>Mya</taxon>
    </lineage>
</organism>
<protein>
    <submittedName>
        <fullName evidence="1">NNRE-like protein</fullName>
    </submittedName>
</protein>
<dbReference type="Proteomes" id="UP001164746">
    <property type="component" value="Chromosome 16"/>
</dbReference>
<proteinExistence type="predicted"/>
<dbReference type="SUPFAM" id="SSF64153">
    <property type="entry name" value="YjeF N-terminal domain-like"/>
    <property type="match status" value="1"/>
</dbReference>
<accession>A0ABY7G8R9</accession>
<reference evidence="1" key="1">
    <citation type="submission" date="2022-11" db="EMBL/GenBank/DDBJ databases">
        <title>Centuries of genome instability and evolution in soft-shell clam transmissible cancer (bioRxiv).</title>
        <authorList>
            <person name="Hart S.F.M."/>
            <person name="Yonemitsu M.A."/>
            <person name="Giersch R.M."/>
            <person name="Beal B.F."/>
            <person name="Arriagada G."/>
            <person name="Davis B.W."/>
            <person name="Ostrander E.A."/>
            <person name="Goff S.P."/>
            <person name="Metzger M.J."/>
        </authorList>
    </citation>
    <scope>NUCLEOTIDE SEQUENCE</scope>
    <source>
        <strain evidence="1">MELC-2E11</strain>
        <tissue evidence="1">Siphon/mantle</tissue>
    </source>
</reference>
<gene>
    <name evidence="1" type="ORF">MAR_003034</name>
</gene>
<dbReference type="InterPro" id="IPR036652">
    <property type="entry name" value="YjeF_N_dom_sf"/>
</dbReference>
<dbReference type="EMBL" id="CP111027">
    <property type="protein sequence ID" value="WAR29466.1"/>
    <property type="molecule type" value="Genomic_DNA"/>
</dbReference>
<evidence type="ECO:0000313" key="2">
    <source>
        <dbReference type="Proteomes" id="UP001164746"/>
    </source>
</evidence>
<name>A0ABY7G8R9_MYAAR</name>
<evidence type="ECO:0000313" key="1">
    <source>
        <dbReference type="EMBL" id="WAR29466.1"/>
    </source>
</evidence>
<sequence length="156" mass="18521">MTIIGTRIRIAEKVESPIDVLSVLFRRRDDERQPRRVCLLWSGEIIEGMGYKWTILYPKRPSKPLFDALYKQCEGMDMPVLSFFPLEAHLITDSYNVVDALFGFSFKVYVCSHPFPKAERKYFIWSDASSGTNHHYRFYTMCHHWESNKYIVQFEH</sequence>
<dbReference type="Gene3D" id="3.40.50.10260">
    <property type="entry name" value="YjeF N-terminal domain"/>
    <property type="match status" value="1"/>
</dbReference>
<keyword evidence="2" id="KW-1185">Reference proteome</keyword>